<sequence length="83" mass="9703">MELMTFSAELDEAALASLRVWSVAKSVERRFSIWWRYRISYKQSLTVLVKSTSNNGYLLQMLGSPLEHVRLSYRESRSTATIW</sequence>
<gene>
    <name evidence="1" type="ORF">V7S43_001823</name>
</gene>
<protein>
    <submittedName>
        <fullName evidence="1">Uncharacterized protein</fullName>
    </submittedName>
</protein>
<comment type="caution">
    <text evidence="1">The sequence shown here is derived from an EMBL/GenBank/DDBJ whole genome shotgun (WGS) entry which is preliminary data.</text>
</comment>
<accession>A0ABD3G0D4</accession>
<evidence type="ECO:0000313" key="1">
    <source>
        <dbReference type="EMBL" id="KAL3672523.1"/>
    </source>
</evidence>
<proteinExistence type="predicted"/>
<reference evidence="1 2" key="1">
    <citation type="submission" date="2024-09" db="EMBL/GenBank/DDBJ databases">
        <title>Genome sequencing and assembly of Phytophthora oleae, isolate VK10A, causative agent of rot of olive drupes.</title>
        <authorList>
            <person name="Conti Taguali S."/>
            <person name="Riolo M."/>
            <person name="La Spada F."/>
            <person name="Cacciola S.O."/>
            <person name="Dionisio G."/>
        </authorList>
    </citation>
    <scope>NUCLEOTIDE SEQUENCE [LARGE SCALE GENOMIC DNA]</scope>
    <source>
        <strain evidence="1 2">VK10A</strain>
    </source>
</reference>
<dbReference type="Proteomes" id="UP001632037">
    <property type="component" value="Unassembled WGS sequence"/>
</dbReference>
<dbReference type="EMBL" id="JBIMZQ010000003">
    <property type="protein sequence ID" value="KAL3672523.1"/>
    <property type="molecule type" value="Genomic_DNA"/>
</dbReference>
<keyword evidence="2" id="KW-1185">Reference proteome</keyword>
<evidence type="ECO:0000313" key="2">
    <source>
        <dbReference type="Proteomes" id="UP001632037"/>
    </source>
</evidence>
<name>A0ABD3G0D4_9STRA</name>
<dbReference type="AlphaFoldDB" id="A0ABD3G0D4"/>
<organism evidence="1 2">
    <name type="scientific">Phytophthora oleae</name>
    <dbReference type="NCBI Taxonomy" id="2107226"/>
    <lineage>
        <taxon>Eukaryota</taxon>
        <taxon>Sar</taxon>
        <taxon>Stramenopiles</taxon>
        <taxon>Oomycota</taxon>
        <taxon>Peronosporomycetes</taxon>
        <taxon>Peronosporales</taxon>
        <taxon>Peronosporaceae</taxon>
        <taxon>Phytophthora</taxon>
    </lineage>
</organism>